<dbReference type="Proteomes" id="UP000077856">
    <property type="component" value="Plasmid pBO1"/>
</dbReference>
<name>A0A160MI17_9BACI</name>
<gene>
    <name evidence="1" type="ORF">A361_28740</name>
</gene>
<protein>
    <submittedName>
        <fullName evidence="1">Uncharacterized protein</fullName>
    </submittedName>
</protein>
<sequence length="109" mass="12862">MNLPDCYLDSAVTEPFFKKAKEYIPFLAYFAIQSAFAEKDKMFKVVALTHLRNHYKKGEVSRDQLNELIEYLDTFRDPYQDFYEKAGFRTWTDTKNNILGGLLNESCRK</sequence>
<dbReference type="AlphaFoldDB" id="A0A160MI17"/>
<reference evidence="1 2" key="1">
    <citation type="submission" date="2016-04" db="EMBL/GenBank/DDBJ databases">
        <title>Complete genome sequence of Bacillus oceanisediminis strain 2691.</title>
        <authorList>
            <person name="Jeong H."/>
            <person name="Kim H.J."/>
            <person name="Lee D.-W."/>
        </authorList>
    </citation>
    <scope>NUCLEOTIDE SEQUENCE [LARGE SCALE GENOMIC DNA]</scope>
    <source>
        <strain evidence="1 2">2691</strain>
        <plasmid evidence="2">pbo1</plasmid>
    </source>
</reference>
<evidence type="ECO:0000313" key="2">
    <source>
        <dbReference type="Proteomes" id="UP000077856"/>
    </source>
</evidence>
<dbReference type="RefSeq" id="WP_019379596.1">
    <property type="nucleotide sequence ID" value="NZ_CP015507.1"/>
</dbReference>
<keyword evidence="1" id="KW-0614">Plasmid</keyword>
<dbReference type="EMBL" id="CP015507">
    <property type="protein sequence ID" value="AND43152.1"/>
    <property type="molecule type" value="Genomic_DNA"/>
</dbReference>
<proteinExistence type="predicted"/>
<organism evidence="1 2">
    <name type="scientific">Cytobacillus oceanisediminis 2691</name>
    <dbReference type="NCBI Taxonomy" id="1196031"/>
    <lineage>
        <taxon>Bacteria</taxon>
        <taxon>Bacillati</taxon>
        <taxon>Bacillota</taxon>
        <taxon>Bacilli</taxon>
        <taxon>Bacillales</taxon>
        <taxon>Bacillaceae</taxon>
        <taxon>Cytobacillus</taxon>
    </lineage>
</organism>
<accession>A0A160MI17</accession>
<evidence type="ECO:0000313" key="1">
    <source>
        <dbReference type="EMBL" id="AND43152.1"/>
    </source>
</evidence>
<geneLocation type="plasmid" evidence="2">
    <name>pbo1</name>
</geneLocation>
<dbReference type="KEGG" id="bon:A361_28740"/>